<feature type="compositionally biased region" description="Basic residues" evidence="11">
    <location>
        <begin position="364"/>
        <end position="376"/>
    </location>
</feature>
<keyword evidence="16" id="KW-1185">Reference proteome</keyword>
<dbReference type="Pfam" id="PF24532">
    <property type="entry name" value="FIBL-2"/>
    <property type="match status" value="1"/>
</dbReference>
<feature type="domain" description="Anaphylatoxin-like" evidence="13">
    <location>
        <begin position="542"/>
        <end position="574"/>
    </location>
</feature>
<keyword evidence="4" id="KW-0272">Extracellular matrix</keyword>
<dbReference type="Pfam" id="PF12662">
    <property type="entry name" value="cEGF"/>
    <property type="match status" value="3"/>
</dbReference>
<evidence type="ECO:0000256" key="8">
    <source>
        <dbReference type="ARBA" id="ARBA00023157"/>
    </source>
</evidence>
<feature type="chain" id="PRO_5017465748" evidence="12">
    <location>
        <begin position="23"/>
        <end position="1212"/>
    </location>
</feature>
<feature type="domain" description="Anaphylatoxin-like" evidence="13">
    <location>
        <begin position="509"/>
        <end position="540"/>
    </location>
</feature>
<name>A0A3B4T462_SERDU</name>
<feature type="region of interest" description="Disordered" evidence="11">
    <location>
        <begin position="591"/>
        <end position="630"/>
    </location>
</feature>
<feature type="compositionally biased region" description="Basic and acidic residues" evidence="11">
    <location>
        <begin position="324"/>
        <end position="354"/>
    </location>
</feature>
<keyword evidence="8" id="KW-1015">Disulfide bond</keyword>
<keyword evidence="7" id="KW-0106">Calcium</keyword>
<dbReference type="Gene3D" id="2.10.25.10">
    <property type="entry name" value="Laminin"/>
    <property type="match status" value="10"/>
</dbReference>
<dbReference type="InterPro" id="IPR000742">
    <property type="entry name" value="EGF"/>
</dbReference>
<evidence type="ECO:0000256" key="6">
    <source>
        <dbReference type="ARBA" id="ARBA00022737"/>
    </source>
</evidence>
<evidence type="ECO:0000256" key="1">
    <source>
        <dbReference type="ARBA" id="ARBA00004498"/>
    </source>
</evidence>
<dbReference type="PROSITE" id="PS00010">
    <property type="entry name" value="ASX_HYDROXYL"/>
    <property type="match status" value="5"/>
</dbReference>
<dbReference type="InterPro" id="IPR049883">
    <property type="entry name" value="NOTCH1_EGF-like"/>
</dbReference>
<evidence type="ECO:0000313" key="15">
    <source>
        <dbReference type="Ensembl" id="ENSSDUP00000000804.1"/>
    </source>
</evidence>
<dbReference type="SMART" id="SM00104">
    <property type="entry name" value="ANATO"/>
    <property type="match status" value="2"/>
</dbReference>
<feature type="compositionally biased region" description="Polar residues" evidence="11">
    <location>
        <begin position="377"/>
        <end position="391"/>
    </location>
</feature>
<dbReference type="FunFam" id="2.10.25.10:FF:000341">
    <property type="entry name" value="Fibulin 2"/>
    <property type="match status" value="1"/>
</dbReference>
<reference evidence="15" key="1">
    <citation type="submission" date="2025-08" db="UniProtKB">
        <authorList>
            <consortium name="Ensembl"/>
        </authorList>
    </citation>
    <scope>IDENTIFICATION</scope>
</reference>
<dbReference type="PROSITE" id="PS01187">
    <property type="entry name" value="EGF_CA"/>
    <property type="match status" value="3"/>
</dbReference>
<feature type="region of interest" description="Disordered" evidence="11">
    <location>
        <begin position="684"/>
        <end position="707"/>
    </location>
</feature>
<keyword evidence="6" id="KW-0677">Repeat</keyword>
<feature type="compositionally biased region" description="Basic and acidic residues" evidence="11">
    <location>
        <begin position="684"/>
        <end position="693"/>
    </location>
</feature>
<feature type="domain" description="EGF-like" evidence="14">
    <location>
        <begin position="886"/>
        <end position="924"/>
    </location>
</feature>
<feature type="signal peptide" evidence="12">
    <location>
        <begin position="1"/>
        <end position="22"/>
    </location>
</feature>
<feature type="compositionally biased region" description="Polar residues" evidence="11">
    <location>
        <begin position="299"/>
        <end position="310"/>
    </location>
</feature>
<dbReference type="Pfam" id="PF22914">
    <property type="entry name" value="Fibulin_C"/>
    <property type="match status" value="1"/>
</dbReference>
<evidence type="ECO:0000259" key="14">
    <source>
        <dbReference type="PROSITE" id="PS50026"/>
    </source>
</evidence>
<dbReference type="GO" id="GO:0005576">
    <property type="term" value="C:extracellular region"/>
    <property type="evidence" value="ECO:0007669"/>
    <property type="project" value="InterPro"/>
</dbReference>
<dbReference type="PROSITE" id="PS50026">
    <property type="entry name" value="EGF_3"/>
    <property type="match status" value="4"/>
</dbReference>
<dbReference type="FunFam" id="2.10.25.10:FF:000010">
    <property type="entry name" value="Pro-epidermal growth factor"/>
    <property type="match status" value="2"/>
</dbReference>
<dbReference type="FunFam" id="2.10.25.10:FF:000139">
    <property type="entry name" value="Fibulin-1"/>
    <property type="match status" value="1"/>
</dbReference>
<dbReference type="InterPro" id="IPR001881">
    <property type="entry name" value="EGF-like_Ca-bd_dom"/>
</dbReference>
<dbReference type="GO" id="GO:0005509">
    <property type="term" value="F:calcium ion binding"/>
    <property type="evidence" value="ECO:0007669"/>
    <property type="project" value="InterPro"/>
</dbReference>
<keyword evidence="3" id="KW-0964">Secreted</keyword>
<dbReference type="AlphaFoldDB" id="A0A3B4T462"/>
<dbReference type="STRING" id="41447.ENSSDUP00000000804"/>
<dbReference type="PROSITE" id="PS01178">
    <property type="entry name" value="ANAPHYLATOXIN_2"/>
    <property type="match status" value="2"/>
</dbReference>
<dbReference type="InterPro" id="IPR055088">
    <property type="entry name" value="Fibulin_C"/>
</dbReference>
<dbReference type="SMART" id="SM00179">
    <property type="entry name" value="EGF_CA"/>
    <property type="match status" value="10"/>
</dbReference>
<dbReference type="OMA" id="MNTCRDI"/>
<dbReference type="SUPFAM" id="SSF57184">
    <property type="entry name" value="Growth factor receptor domain"/>
    <property type="match status" value="3"/>
</dbReference>
<comment type="caution">
    <text evidence="10">Lacks conserved residue(s) required for the propagation of feature annotation.</text>
</comment>
<dbReference type="InterPro" id="IPR026823">
    <property type="entry name" value="cEGF"/>
</dbReference>
<dbReference type="PANTHER" id="PTHR24034:SF158">
    <property type="entry name" value="FIBULIN 2"/>
    <property type="match status" value="1"/>
</dbReference>
<dbReference type="FunFam" id="2.10.25.10:FF:000078">
    <property type="entry name" value="Fibulin-1"/>
    <property type="match status" value="2"/>
</dbReference>
<evidence type="ECO:0000259" key="13">
    <source>
        <dbReference type="PROSITE" id="PS01178"/>
    </source>
</evidence>
<evidence type="ECO:0000256" key="4">
    <source>
        <dbReference type="ARBA" id="ARBA00022530"/>
    </source>
</evidence>
<dbReference type="InterPro" id="IPR009030">
    <property type="entry name" value="Growth_fac_rcpt_cys_sf"/>
</dbReference>
<keyword evidence="9" id="KW-0325">Glycoprotein</keyword>
<evidence type="ECO:0000256" key="11">
    <source>
        <dbReference type="SAM" id="MobiDB-lite"/>
    </source>
</evidence>
<dbReference type="SUPFAM" id="SSF57196">
    <property type="entry name" value="EGF/Laminin"/>
    <property type="match status" value="1"/>
</dbReference>
<keyword evidence="12" id="KW-0732">Signal</keyword>
<keyword evidence="5 10" id="KW-0245">EGF-like domain</keyword>
<reference evidence="15" key="2">
    <citation type="submission" date="2025-09" db="UniProtKB">
        <authorList>
            <consortium name="Ensembl"/>
        </authorList>
    </citation>
    <scope>IDENTIFICATION</scope>
</reference>
<feature type="domain" description="EGF-like" evidence="14">
    <location>
        <begin position="635"/>
        <end position="669"/>
    </location>
</feature>
<dbReference type="Pfam" id="PF07645">
    <property type="entry name" value="EGF_CA"/>
    <property type="match status" value="5"/>
</dbReference>
<feature type="region of interest" description="Disordered" evidence="11">
    <location>
        <begin position="253"/>
        <end position="446"/>
    </location>
</feature>
<dbReference type="GeneTree" id="ENSGT00940000156047"/>
<dbReference type="InterPro" id="IPR018097">
    <property type="entry name" value="EGF_Ca-bd_CS"/>
</dbReference>
<evidence type="ECO:0000256" key="2">
    <source>
        <dbReference type="ARBA" id="ARBA00006127"/>
    </source>
</evidence>
<evidence type="ECO:0000313" key="16">
    <source>
        <dbReference type="Proteomes" id="UP000261420"/>
    </source>
</evidence>
<dbReference type="PROSITE" id="PS01186">
    <property type="entry name" value="EGF_2"/>
    <property type="match status" value="3"/>
</dbReference>
<dbReference type="SMART" id="SM00181">
    <property type="entry name" value="EGF"/>
    <property type="match status" value="10"/>
</dbReference>
<comment type="similarity">
    <text evidence="2">Belongs to the fibulin family.</text>
</comment>
<comment type="subcellular location">
    <subcellularLocation>
        <location evidence="1">Secreted</location>
        <location evidence="1">Extracellular space</location>
        <location evidence="1">Extracellular matrix</location>
    </subcellularLocation>
</comment>
<dbReference type="InterPro" id="IPR050751">
    <property type="entry name" value="ECM_structural_protein"/>
</dbReference>
<dbReference type="Ensembl" id="ENSSDUT00000000849.1">
    <property type="protein sequence ID" value="ENSSDUP00000000804.1"/>
    <property type="gene ID" value="ENSSDUG00000000680.1"/>
</dbReference>
<dbReference type="InterPro" id="IPR000152">
    <property type="entry name" value="EGF-type_Asp/Asn_hydroxyl_site"/>
</dbReference>
<accession>A0A3B4T462</accession>
<sequence length="1212" mass="134204">MNIQKAALFLCWMLLCMDICLSQKDCTGVDCPVLQNCFETVLENGACCPTCTQKGCTCEGYQYYDCIQAGFREGKVPEGESYFVDFGSTECSCPQGGGKISCHFIPCPEISPNCIEILQPADGCTQCRRIGCTHGSKKYEAGHSFQLDQCQVCHCPKEGGRLMCSPIPGCDLRSVNKPTWVTTIENNNPLRDITSRHDNQQMSPVEPFSKLAVGNTLPLYKQDPPSFGTEDYDYTLAEPTSSTIQDLAQPLESTTVPPAYPESSSTSFSSLDERRHELKETQKSPNPVRSGEDEVTHNIDPTTTGTQSEKSALLTTTTTQKVATENHRPPPQESGERSITRNSDRIRVVQDSLRDTAYTTHATKAGRHFGHHKRSQGSRTANHGGSPSVSHKGQEKAPVQHRQSLGKEEQGLYPTVQLRPTNRAPVRVREDGEQPQRQPQTLNNYQAQDVEGDTEVSAKELVKTCCETGEKWASVNGHCNNMEPPTRDRHSICWTAQRQCCLGFLRESRCLAGINAARAGSMCEEDASDKCGIDSYKECCGCCSMGLQFRSEGHHCEAHHYLGYHCRHVFLNCCKGEEGLAGSQDGWHSVRERPALDSSPPPKKVSDSPYPKEAFSIGEERDGENAVEGPMEVEDMDECLIYEGKICHHRCVNTPGSYRCECFTGYVLQEDAFSCAQETVDEENRLKEDDRAAVDPTAPLPPPSQPTAPVNPCEENSPCEQQCTPVGGRPQCSCFSGFSLRADGHSCEDVNECLSAHACQLNERCVNTAGSYICQRPITCPPGYQINNDICEDINECVEGRHNCGLDFECVNTAGSFRCNPKAHCPVGFNQDAQGNCVDIDECGALAQPCNPGFNCINTAGSYMCQRKIICSRGYHASPDGSRCIDVDECQSSLHRCGAGQLCHNLPGSYRCECQTGYQYDSFRRMCVDVNECWRYPSRLCAQTCENTPGSYECSCTSGFRLSGDGKNCEDVNECLASPCSQECANIYGSYQCYCRQGYYLREDGHTCEDIDECSQSIGHLCTYKCVNVPGSYQCACPEYGYTMSPNGRSCKDIDECATGAHNCSLAETCYNIQGGYRCLSLSCPPNYRKVSDTRCERISCPNYLECQNSPLRITYYYLSFQSNIVIPAQIFRIGPSPAYSGDNVIVSITQGNEENYFSTRKLNAYTGAVYLHRQVEGPRDFLINVEMKLWRQGTFTTFQAKIYVFITVNSL</sequence>
<dbReference type="CDD" id="cd00054">
    <property type="entry name" value="EGF_CA"/>
    <property type="match status" value="7"/>
</dbReference>
<evidence type="ECO:0000256" key="7">
    <source>
        <dbReference type="ARBA" id="ARBA00022837"/>
    </source>
</evidence>
<dbReference type="InterPro" id="IPR000020">
    <property type="entry name" value="Anaphylatoxin/fibulin"/>
</dbReference>
<evidence type="ECO:0000256" key="3">
    <source>
        <dbReference type="ARBA" id="ARBA00022525"/>
    </source>
</evidence>
<organism evidence="15 16">
    <name type="scientific">Seriola dumerili</name>
    <name type="common">Greater amberjack</name>
    <name type="synonym">Caranx dumerili</name>
    <dbReference type="NCBI Taxonomy" id="41447"/>
    <lineage>
        <taxon>Eukaryota</taxon>
        <taxon>Metazoa</taxon>
        <taxon>Chordata</taxon>
        <taxon>Craniata</taxon>
        <taxon>Vertebrata</taxon>
        <taxon>Euteleostomi</taxon>
        <taxon>Actinopterygii</taxon>
        <taxon>Neopterygii</taxon>
        <taxon>Teleostei</taxon>
        <taxon>Neoteleostei</taxon>
        <taxon>Acanthomorphata</taxon>
        <taxon>Carangaria</taxon>
        <taxon>Carangiformes</taxon>
        <taxon>Carangidae</taxon>
        <taxon>Seriola</taxon>
    </lineage>
</organism>
<feature type="compositionally biased region" description="Basic and acidic residues" evidence="11">
    <location>
        <begin position="271"/>
        <end position="282"/>
    </location>
</feature>
<protein>
    <submittedName>
        <fullName evidence="15">Fibulin 2</fullName>
    </submittedName>
</protein>
<evidence type="ECO:0000256" key="5">
    <source>
        <dbReference type="ARBA" id="ARBA00022536"/>
    </source>
</evidence>
<evidence type="ECO:0000256" key="12">
    <source>
        <dbReference type="SAM" id="SignalP"/>
    </source>
</evidence>
<proteinExistence type="inferred from homology"/>
<feature type="domain" description="EGF-like" evidence="14">
    <location>
        <begin position="929"/>
        <end position="970"/>
    </location>
</feature>
<dbReference type="Proteomes" id="UP000261420">
    <property type="component" value="Unplaced"/>
</dbReference>
<evidence type="ECO:0000256" key="10">
    <source>
        <dbReference type="PROSITE-ProRule" id="PRU00076"/>
    </source>
</evidence>
<dbReference type="PANTHER" id="PTHR24034">
    <property type="entry name" value="EGF-LIKE DOMAIN-CONTAINING PROTEIN"/>
    <property type="match status" value="1"/>
</dbReference>
<feature type="domain" description="EGF-like" evidence="14">
    <location>
        <begin position="971"/>
        <end position="1009"/>
    </location>
</feature>
<dbReference type="InterPro" id="IPR056612">
    <property type="entry name" value="FIBL-2_dom"/>
</dbReference>
<feature type="compositionally biased region" description="Polar residues" evidence="11">
    <location>
        <begin position="435"/>
        <end position="446"/>
    </location>
</feature>
<evidence type="ECO:0000256" key="9">
    <source>
        <dbReference type="ARBA" id="ARBA00023180"/>
    </source>
</evidence>